<proteinExistence type="predicted"/>
<gene>
    <name evidence="3" type="ORF">F4V91_19830</name>
</gene>
<dbReference type="Gene3D" id="3.40.190.10">
    <property type="entry name" value="Periplasmic binding protein-like II"/>
    <property type="match status" value="2"/>
</dbReference>
<evidence type="ECO:0000256" key="2">
    <source>
        <dbReference type="SAM" id="SignalP"/>
    </source>
</evidence>
<dbReference type="SUPFAM" id="SSF53850">
    <property type="entry name" value="Periplasmic binding protein-like II"/>
    <property type="match status" value="1"/>
</dbReference>
<dbReference type="RefSeq" id="WP_151044831.1">
    <property type="nucleotide sequence ID" value="NZ_VZUL01000002.1"/>
</dbReference>
<keyword evidence="1 2" id="KW-0732">Signal</keyword>
<dbReference type="PANTHER" id="PTHR30006:SF2">
    <property type="entry name" value="ABC TRANSPORTER SUBSTRATE-BINDING PROTEIN"/>
    <property type="match status" value="1"/>
</dbReference>
<protein>
    <submittedName>
        <fullName evidence="3">ABC transporter substrate-binding protein</fullName>
    </submittedName>
</protein>
<dbReference type="AlphaFoldDB" id="A0A6A1U024"/>
<dbReference type="GO" id="GO:0015888">
    <property type="term" value="P:thiamine transport"/>
    <property type="evidence" value="ECO:0007669"/>
    <property type="project" value="TreeGrafter"/>
</dbReference>
<dbReference type="GO" id="GO:0030288">
    <property type="term" value="C:outer membrane-bounded periplasmic space"/>
    <property type="evidence" value="ECO:0007669"/>
    <property type="project" value="TreeGrafter"/>
</dbReference>
<dbReference type="GO" id="GO:0030975">
    <property type="term" value="F:thiamine binding"/>
    <property type="evidence" value="ECO:0007669"/>
    <property type="project" value="TreeGrafter"/>
</dbReference>
<sequence length="330" mass="35053">MLKSLKSITFGVVAAALMASVAHADVTVYTAGPQSLIDKLSAGFTKQTGIKVNVFQATTGKVMARIEAEAANPVVDVLVSASWDTATDFAKRGWHVKYSSPNAAKVPDFLKTESAVAQGISALGIAWNTKSGTPKPTEWADLTSKEYTEWADLTSKEYKDLVNIPDPAQSGSSFELTAALAGQDGFKLFNDLKANGAIIAGANADALNPVLQGAKAAVFGAVDYITLAAKAKGESIDVIFPASGTVIAPRPAMILNWSKNQDDAKKFIDYMLSDEGQKAVADEMLMPARADIPANRPLISDLKLLKYDTATVYGKRKETLAEISKIYGGK</sequence>
<organism evidence="3 4">
    <name type="scientific">Neorhizobium galegae</name>
    <name type="common">Rhizobium galegae</name>
    <dbReference type="NCBI Taxonomy" id="399"/>
    <lineage>
        <taxon>Bacteria</taxon>
        <taxon>Pseudomonadati</taxon>
        <taxon>Pseudomonadota</taxon>
        <taxon>Alphaproteobacteria</taxon>
        <taxon>Hyphomicrobiales</taxon>
        <taxon>Rhizobiaceae</taxon>
        <taxon>Rhizobium/Agrobacterium group</taxon>
        <taxon>Neorhizobium</taxon>
    </lineage>
</organism>
<name>A0A6A1U024_NEOGA</name>
<comment type="caution">
    <text evidence="3">The sequence shown here is derived from an EMBL/GenBank/DDBJ whole genome shotgun (WGS) entry which is preliminary data.</text>
</comment>
<dbReference type="PANTHER" id="PTHR30006">
    <property type="entry name" value="THIAMINE-BINDING PERIPLASMIC PROTEIN-RELATED"/>
    <property type="match status" value="1"/>
</dbReference>
<dbReference type="CDD" id="cd13547">
    <property type="entry name" value="PBP2_Fbp_like_2"/>
    <property type="match status" value="1"/>
</dbReference>
<dbReference type="GO" id="GO:0030976">
    <property type="term" value="F:thiamine pyrophosphate binding"/>
    <property type="evidence" value="ECO:0007669"/>
    <property type="project" value="TreeGrafter"/>
</dbReference>
<accession>A0A6A1U024</accession>
<feature type="signal peptide" evidence="2">
    <location>
        <begin position="1"/>
        <end position="24"/>
    </location>
</feature>
<evidence type="ECO:0000313" key="3">
    <source>
        <dbReference type="EMBL" id="KAB1088467.1"/>
    </source>
</evidence>
<evidence type="ECO:0000256" key="1">
    <source>
        <dbReference type="ARBA" id="ARBA00022729"/>
    </source>
</evidence>
<dbReference type="Proteomes" id="UP000386575">
    <property type="component" value="Unassembled WGS sequence"/>
</dbReference>
<feature type="chain" id="PRO_5025452203" evidence="2">
    <location>
        <begin position="25"/>
        <end position="330"/>
    </location>
</feature>
<dbReference type="Pfam" id="PF13531">
    <property type="entry name" value="SBP_bac_11"/>
    <property type="match status" value="1"/>
</dbReference>
<reference evidence="3 4" key="1">
    <citation type="submission" date="2019-09" db="EMBL/GenBank/DDBJ databases">
        <title>Genome sequencing of Ng87 strain.</title>
        <authorList>
            <person name="Karasev E.S."/>
            <person name="Andronov E."/>
        </authorList>
    </citation>
    <scope>NUCLEOTIDE SEQUENCE [LARGE SCALE GENOMIC DNA]</scope>
    <source>
        <strain evidence="3 4">Ng87</strain>
    </source>
</reference>
<evidence type="ECO:0000313" key="4">
    <source>
        <dbReference type="Proteomes" id="UP000386575"/>
    </source>
</evidence>
<dbReference type="EMBL" id="VZUL01000002">
    <property type="protein sequence ID" value="KAB1088467.1"/>
    <property type="molecule type" value="Genomic_DNA"/>
</dbReference>